<evidence type="ECO:0000313" key="2">
    <source>
        <dbReference type="EMBL" id="PQO43959.1"/>
    </source>
</evidence>
<dbReference type="RefSeq" id="WP_105337715.1">
    <property type="nucleotide sequence ID" value="NZ_PUHZ01000022.1"/>
</dbReference>
<evidence type="ECO:0000313" key="3">
    <source>
        <dbReference type="Proteomes" id="UP000237819"/>
    </source>
</evidence>
<protein>
    <submittedName>
        <fullName evidence="2">Prepilin-type cleavage/methylation domain-containing protein</fullName>
    </submittedName>
</protein>
<sequence>MSKKRGFTLVELLVVIAIIGVLIALLLPAVQQAREAARRSSCSNNLKQIGLALHNYHDTFKKFPPGSVQSNTLSWNVLLLPFIEQGALHDQFNFNAGTFNAGTNKEGPNKLVLGLNRISGYLCPSGPIELCVHGSSTLTDGRQTYVSHYYGNQGPRGGQVLGQAAGTEYPTVSGTQLGAFLNRVSIQFRDITDGTSNTLQVGEITGLLGTGDQKFDGSSWVRGETDASAKYVLHGINTLGSSFYAIPFNSHHPGGAQFQSCDGSVRFIPETINMETYRALSTRGYGEVVSGD</sequence>
<reference evidence="2 3" key="1">
    <citation type="submission" date="2018-02" db="EMBL/GenBank/DDBJ databases">
        <title>Comparative genomes isolates from brazilian mangrove.</title>
        <authorList>
            <person name="Araujo J.E."/>
            <person name="Taketani R.G."/>
            <person name="Silva M.C.P."/>
            <person name="Loureco M.V."/>
            <person name="Andreote F.D."/>
        </authorList>
    </citation>
    <scope>NUCLEOTIDE SEQUENCE [LARGE SCALE GENOMIC DNA]</scope>
    <source>
        <strain evidence="2 3">Nap-Phe MGV</strain>
    </source>
</reference>
<name>A0A2S8GHM6_9BACT</name>
<organism evidence="2 3">
    <name type="scientific">Blastopirellula marina</name>
    <dbReference type="NCBI Taxonomy" id="124"/>
    <lineage>
        <taxon>Bacteria</taxon>
        <taxon>Pseudomonadati</taxon>
        <taxon>Planctomycetota</taxon>
        <taxon>Planctomycetia</taxon>
        <taxon>Pirellulales</taxon>
        <taxon>Pirellulaceae</taxon>
        <taxon>Blastopirellula</taxon>
    </lineage>
</organism>
<dbReference type="PROSITE" id="PS00409">
    <property type="entry name" value="PROKAR_NTER_METHYL"/>
    <property type="match status" value="1"/>
</dbReference>
<gene>
    <name evidence="2" type="ORF">C5Y93_22520</name>
</gene>
<dbReference type="Proteomes" id="UP000237819">
    <property type="component" value="Unassembled WGS sequence"/>
</dbReference>
<comment type="caution">
    <text evidence="2">The sequence shown here is derived from an EMBL/GenBank/DDBJ whole genome shotgun (WGS) entry which is preliminary data.</text>
</comment>
<dbReference type="InterPro" id="IPR011453">
    <property type="entry name" value="DUF1559"/>
</dbReference>
<dbReference type="AlphaFoldDB" id="A0A2S8GHM6"/>
<dbReference type="EMBL" id="PUHZ01000022">
    <property type="protein sequence ID" value="PQO43959.1"/>
    <property type="molecule type" value="Genomic_DNA"/>
</dbReference>
<dbReference type="Gene3D" id="3.30.700.10">
    <property type="entry name" value="Glycoprotein, Type 4 Pilin"/>
    <property type="match status" value="1"/>
</dbReference>
<accession>A0A2S8GHM6</accession>
<proteinExistence type="predicted"/>
<dbReference type="OrthoDB" id="255848at2"/>
<dbReference type="InterPro" id="IPR012902">
    <property type="entry name" value="N_methyl_site"/>
</dbReference>
<dbReference type="Pfam" id="PF07596">
    <property type="entry name" value="SBP_bac_10"/>
    <property type="match status" value="2"/>
</dbReference>
<feature type="domain" description="DUF1559" evidence="1">
    <location>
        <begin position="248"/>
        <end position="275"/>
    </location>
</feature>
<feature type="domain" description="DUF1559" evidence="1">
    <location>
        <begin position="31"/>
        <end position="226"/>
    </location>
</feature>
<dbReference type="SUPFAM" id="SSF54523">
    <property type="entry name" value="Pili subunits"/>
    <property type="match status" value="1"/>
</dbReference>
<dbReference type="PANTHER" id="PTHR30093:SF2">
    <property type="entry name" value="TYPE II SECRETION SYSTEM PROTEIN H"/>
    <property type="match status" value="1"/>
</dbReference>
<dbReference type="Pfam" id="PF07963">
    <property type="entry name" value="N_methyl"/>
    <property type="match status" value="1"/>
</dbReference>
<dbReference type="PANTHER" id="PTHR30093">
    <property type="entry name" value="GENERAL SECRETION PATHWAY PROTEIN G"/>
    <property type="match status" value="1"/>
</dbReference>
<dbReference type="NCBIfam" id="TIGR02532">
    <property type="entry name" value="IV_pilin_GFxxxE"/>
    <property type="match status" value="1"/>
</dbReference>
<evidence type="ECO:0000259" key="1">
    <source>
        <dbReference type="Pfam" id="PF07596"/>
    </source>
</evidence>
<dbReference type="InterPro" id="IPR045584">
    <property type="entry name" value="Pilin-like"/>
</dbReference>